<feature type="transmembrane region" description="Helical" evidence="1">
    <location>
        <begin position="266"/>
        <end position="284"/>
    </location>
</feature>
<feature type="transmembrane region" description="Helical" evidence="1">
    <location>
        <begin position="304"/>
        <end position="323"/>
    </location>
</feature>
<proteinExistence type="predicted"/>
<keyword evidence="1" id="KW-0812">Transmembrane</keyword>
<feature type="transmembrane region" description="Helical" evidence="1">
    <location>
        <begin position="233"/>
        <end position="254"/>
    </location>
</feature>
<dbReference type="AlphaFoldDB" id="K9HR86"/>
<evidence type="ECO:0000313" key="3">
    <source>
        <dbReference type="Proteomes" id="UP000009881"/>
    </source>
</evidence>
<evidence type="ECO:0008006" key="4">
    <source>
        <dbReference type="Google" id="ProtNLM"/>
    </source>
</evidence>
<name>K9HR86_9PROT</name>
<dbReference type="eggNOG" id="COG5617">
    <property type="taxonomic scope" value="Bacteria"/>
</dbReference>
<protein>
    <recommendedName>
        <fullName evidence="4">Membrane protein 6-pyruvoyl-tetrahydropterin synthase-related domain-containing protein</fullName>
    </recommendedName>
</protein>
<feature type="transmembrane region" description="Helical" evidence="1">
    <location>
        <begin position="495"/>
        <end position="514"/>
    </location>
</feature>
<keyword evidence="1" id="KW-0472">Membrane</keyword>
<feature type="transmembrane region" description="Helical" evidence="1">
    <location>
        <begin position="20"/>
        <end position="42"/>
    </location>
</feature>
<dbReference type="EMBL" id="ANHY01000002">
    <property type="protein sequence ID" value="EKV32793.1"/>
    <property type="molecule type" value="Genomic_DNA"/>
</dbReference>
<reference evidence="2 3" key="1">
    <citation type="journal article" date="2013" name="Genome Announc.">
        <title>Draft Genome Sequence of an Alphaproteobacterium, Caenispirillum salinarum AK4(T), Isolated from a Solar Saltern.</title>
        <authorList>
            <person name="Khatri I."/>
            <person name="Singh A."/>
            <person name="Korpole S."/>
            <person name="Pinnaka A.K."/>
            <person name="Subramanian S."/>
        </authorList>
    </citation>
    <scope>NUCLEOTIDE SEQUENCE [LARGE SCALE GENOMIC DNA]</scope>
    <source>
        <strain evidence="2 3">AK4</strain>
    </source>
</reference>
<dbReference type="STRING" id="1238182.C882_1631"/>
<feature type="transmembrane region" description="Helical" evidence="1">
    <location>
        <begin position="74"/>
        <end position="96"/>
    </location>
</feature>
<keyword evidence="3" id="KW-1185">Reference proteome</keyword>
<organism evidence="2 3">
    <name type="scientific">Caenispirillum salinarum AK4</name>
    <dbReference type="NCBI Taxonomy" id="1238182"/>
    <lineage>
        <taxon>Bacteria</taxon>
        <taxon>Pseudomonadati</taxon>
        <taxon>Pseudomonadota</taxon>
        <taxon>Alphaproteobacteria</taxon>
        <taxon>Rhodospirillales</taxon>
        <taxon>Novispirillaceae</taxon>
        <taxon>Caenispirillum</taxon>
    </lineage>
</organism>
<evidence type="ECO:0000256" key="1">
    <source>
        <dbReference type="SAM" id="Phobius"/>
    </source>
</evidence>
<evidence type="ECO:0000313" key="2">
    <source>
        <dbReference type="EMBL" id="EKV32793.1"/>
    </source>
</evidence>
<accession>K9HR86</accession>
<feature type="transmembrane region" description="Helical" evidence="1">
    <location>
        <begin position="175"/>
        <end position="194"/>
    </location>
</feature>
<keyword evidence="1" id="KW-1133">Transmembrane helix</keyword>
<gene>
    <name evidence="2" type="ORF">C882_1631</name>
</gene>
<comment type="caution">
    <text evidence="2">The sequence shown here is derived from an EMBL/GenBank/DDBJ whole genome shotgun (WGS) entry which is preliminary data.</text>
</comment>
<sequence>MGDLYPRWLINGNAGLGSPALYFYGIFPVVVAAGIGLLLDALNLAATPLHGLGATATVFTLVGFFGMNRLLRRFIGPASAMIGGLVFALHPFALFFDLLQRFGFAEHATMMMAPWLILLILRVIDRQRHGVALLALVTAAMIASHLPSAAICAATIGPAALLFCMRQPRSLRLVSVGRLVLAGILGVALASPYLSTVATQTGWINVNALVDQPYFDYSVNFAFTGSNGTPQELTAWAVLPSLLVIVGGAGLAFAARRRLGPPMRDLLLLALPVAGVSLFFMTAVSTPVWEWVEPLQTIQFPWRFTVALTVATGLMAGALAHITTATPRPLFLVAAIGIVIGSGILTSTAVKRAVWLHASVLSEGAAAIPVPEAVRLRQDVPEYRPIWAGAHSLTEDELKRHASAPRPPVVVDEGVADAGQATWAADRITFAGTAAEPSCMVLHHLFYPTWVLARDTSVAGVRFGPAADGRMRVCVPAGPFDVSIVRRLTPVERGAFVLAAGAAALLVIGSLMTMRRRTSAASSAPPGSAMEHSGGG</sequence>
<feature type="transmembrane region" description="Helical" evidence="1">
    <location>
        <begin position="330"/>
        <end position="350"/>
    </location>
</feature>
<feature type="transmembrane region" description="Helical" evidence="1">
    <location>
        <begin position="130"/>
        <end position="163"/>
    </location>
</feature>
<feature type="transmembrane region" description="Helical" evidence="1">
    <location>
        <begin position="49"/>
        <end position="68"/>
    </location>
</feature>
<dbReference type="Proteomes" id="UP000009881">
    <property type="component" value="Unassembled WGS sequence"/>
</dbReference>